<name>A0AAD7A487_9AGAR</name>
<dbReference type="InterPro" id="IPR023213">
    <property type="entry name" value="CAT-like_dom_sf"/>
</dbReference>
<protein>
    <submittedName>
        <fullName evidence="2">Uncharacterized protein</fullName>
    </submittedName>
</protein>
<gene>
    <name evidence="2" type="ORF">DFH08DRAFT_960018</name>
</gene>
<dbReference type="InterPro" id="IPR050317">
    <property type="entry name" value="Plant_Fungal_Acyltransferase"/>
</dbReference>
<reference evidence="2" key="1">
    <citation type="submission" date="2023-03" db="EMBL/GenBank/DDBJ databases">
        <title>Massive genome expansion in bonnet fungi (Mycena s.s.) driven by repeated elements and novel gene families across ecological guilds.</title>
        <authorList>
            <consortium name="Lawrence Berkeley National Laboratory"/>
            <person name="Harder C.B."/>
            <person name="Miyauchi S."/>
            <person name="Viragh M."/>
            <person name="Kuo A."/>
            <person name="Thoen E."/>
            <person name="Andreopoulos B."/>
            <person name="Lu D."/>
            <person name="Skrede I."/>
            <person name="Drula E."/>
            <person name="Henrissat B."/>
            <person name="Morin E."/>
            <person name="Kohler A."/>
            <person name="Barry K."/>
            <person name="LaButti K."/>
            <person name="Morin E."/>
            <person name="Salamov A."/>
            <person name="Lipzen A."/>
            <person name="Mereny Z."/>
            <person name="Hegedus B."/>
            <person name="Baldrian P."/>
            <person name="Stursova M."/>
            <person name="Weitz H."/>
            <person name="Taylor A."/>
            <person name="Grigoriev I.V."/>
            <person name="Nagy L.G."/>
            <person name="Martin F."/>
            <person name="Kauserud H."/>
        </authorList>
    </citation>
    <scope>NUCLEOTIDE SEQUENCE</scope>
    <source>
        <strain evidence="2">CBHHK002</strain>
    </source>
</reference>
<evidence type="ECO:0000256" key="1">
    <source>
        <dbReference type="ARBA" id="ARBA00022679"/>
    </source>
</evidence>
<organism evidence="2 3">
    <name type="scientific">Mycena albidolilacea</name>
    <dbReference type="NCBI Taxonomy" id="1033008"/>
    <lineage>
        <taxon>Eukaryota</taxon>
        <taxon>Fungi</taxon>
        <taxon>Dikarya</taxon>
        <taxon>Basidiomycota</taxon>
        <taxon>Agaricomycotina</taxon>
        <taxon>Agaricomycetes</taxon>
        <taxon>Agaricomycetidae</taxon>
        <taxon>Agaricales</taxon>
        <taxon>Marasmiineae</taxon>
        <taxon>Mycenaceae</taxon>
        <taxon>Mycena</taxon>
    </lineage>
</organism>
<dbReference type="EMBL" id="JARIHO010000017">
    <property type="protein sequence ID" value="KAJ7348635.1"/>
    <property type="molecule type" value="Genomic_DNA"/>
</dbReference>
<dbReference type="PANTHER" id="PTHR31642">
    <property type="entry name" value="TRICHOTHECENE 3-O-ACETYLTRANSFERASE"/>
    <property type="match status" value="1"/>
</dbReference>
<sequence length="469" mass="50884">MAAESLLIAPNGHTLLDGVSELPIDALDVFGYAAANAYIVPELIDVPRFTAALAKTLVLFPLYAARVRCAEGGGVPWVITLPPQGIPLTIASSSETSLVPIEAVVQKPLRFLPSLSPRNIVLDPSAPLATILLTHFPELGLSCIGVTRWHPIGSDYVASRFIRTLSKNYLGVEPVDEPEPVYKAARAFLPASDPERRSLHGVDTHAAETYYPITATHPQLDPAKPPNIRLDFRLSLAQLQQLRDSIHALGGPTAIFLTPQDCLVALIACAMNASAESGMPPIHTITTILDVRGVAGVPAQLSFNGFTFAPTDRISVANRNEDYYAYAFAVRGSLARAREPAFLSALLDLQATRATEAAACGEVMDLASPPGHMLVNSTLRLDRAMRPEMYFGHTGKGRSYVGTVPFVRHLKLARPNPVVSADGTWRERLDEAEVTLFFQPAERERFIQEINERAMALGIKGGVEWAERS</sequence>
<proteinExistence type="predicted"/>
<keyword evidence="3" id="KW-1185">Reference proteome</keyword>
<accession>A0AAD7A487</accession>
<dbReference type="AlphaFoldDB" id="A0AAD7A487"/>
<evidence type="ECO:0000313" key="3">
    <source>
        <dbReference type="Proteomes" id="UP001218218"/>
    </source>
</evidence>
<dbReference type="Gene3D" id="3.30.559.10">
    <property type="entry name" value="Chloramphenicol acetyltransferase-like domain"/>
    <property type="match status" value="2"/>
</dbReference>
<dbReference type="GO" id="GO:0016747">
    <property type="term" value="F:acyltransferase activity, transferring groups other than amino-acyl groups"/>
    <property type="evidence" value="ECO:0007669"/>
    <property type="project" value="TreeGrafter"/>
</dbReference>
<comment type="caution">
    <text evidence="2">The sequence shown here is derived from an EMBL/GenBank/DDBJ whole genome shotgun (WGS) entry which is preliminary data.</text>
</comment>
<evidence type="ECO:0000313" key="2">
    <source>
        <dbReference type="EMBL" id="KAJ7348635.1"/>
    </source>
</evidence>
<dbReference type="Proteomes" id="UP001218218">
    <property type="component" value="Unassembled WGS sequence"/>
</dbReference>
<dbReference type="PANTHER" id="PTHR31642:SF310">
    <property type="entry name" value="FATTY ALCOHOL:CAFFEOYL-COA ACYLTRANSFERASE"/>
    <property type="match status" value="1"/>
</dbReference>
<keyword evidence="1" id="KW-0808">Transferase</keyword>